<name>A0ABT2NG74_9RHOB</name>
<sequence>MSPEELLSIWTELAEAPPTAAGLQRIRLEIDAAADIFACIFWPSRRPGLLIEGEGAHRPAGDRIPACRGVRMVHEILPGTEPRTLLRVMLAEEDVSDIFAVMSADLVAATATQPSAASALRRCIDRLCMWQGLFEKIPAEGLSEEKQRGLLGELLVLETLFLPRMSEIEAVDAWTGPDPAHQDFIRGGLAVEVKTSLAKRHARIQIANEKQLDDRPHEVLLLAFLRLDESATHGDSLPAAVARVRQRLGSAPGATQALDDRLAMSGYLDVHAPRYVRNRWQCSERRYFRVEGDFPRLTEANLPAGVGDIRYSIIADDLGEHEILEDEVSAIVGETDG</sequence>
<evidence type="ECO:0000313" key="2">
    <source>
        <dbReference type="Proteomes" id="UP001205601"/>
    </source>
</evidence>
<gene>
    <name evidence="1" type="ORF">N5I32_00115</name>
</gene>
<comment type="caution">
    <text evidence="1">The sequence shown here is derived from an EMBL/GenBank/DDBJ whole genome shotgun (WGS) entry which is preliminary data.</text>
</comment>
<dbReference type="InterPro" id="IPR025534">
    <property type="entry name" value="DUF4420"/>
</dbReference>
<evidence type="ECO:0000313" key="1">
    <source>
        <dbReference type="EMBL" id="MCT8327911.1"/>
    </source>
</evidence>
<dbReference type="RefSeq" id="WP_261493363.1">
    <property type="nucleotide sequence ID" value="NZ_JAOCQF010000001.1"/>
</dbReference>
<reference evidence="2" key="1">
    <citation type="submission" date="2023-07" db="EMBL/GenBank/DDBJ databases">
        <title>Defluviimonas sediminis sp. nov., isolated from mangrove sediment.</title>
        <authorList>
            <person name="Liu L."/>
            <person name="Li J."/>
            <person name="Huang Y."/>
            <person name="Pan J."/>
            <person name="Li M."/>
        </authorList>
    </citation>
    <scope>NUCLEOTIDE SEQUENCE [LARGE SCALE GENOMIC DNA]</scope>
    <source>
        <strain evidence="2">FT324</strain>
    </source>
</reference>
<dbReference type="Proteomes" id="UP001205601">
    <property type="component" value="Unassembled WGS sequence"/>
</dbReference>
<dbReference type="EMBL" id="JAOCQF010000001">
    <property type="protein sequence ID" value="MCT8327911.1"/>
    <property type="molecule type" value="Genomic_DNA"/>
</dbReference>
<accession>A0ABT2NG74</accession>
<keyword evidence="2" id="KW-1185">Reference proteome</keyword>
<proteinExistence type="predicted"/>
<organism evidence="1 2">
    <name type="scientific">Albidovulum sediminis</name>
    <dbReference type="NCBI Taxonomy" id="3066345"/>
    <lineage>
        <taxon>Bacteria</taxon>
        <taxon>Pseudomonadati</taxon>
        <taxon>Pseudomonadota</taxon>
        <taxon>Alphaproteobacteria</taxon>
        <taxon>Rhodobacterales</taxon>
        <taxon>Paracoccaceae</taxon>
        <taxon>Albidovulum</taxon>
    </lineage>
</organism>
<protein>
    <submittedName>
        <fullName evidence="1">PD-(D/E)XK motif protein</fullName>
    </submittedName>
</protein>
<dbReference type="Pfam" id="PF14390">
    <property type="entry name" value="DUF4420"/>
    <property type="match status" value="1"/>
</dbReference>